<dbReference type="RefSeq" id="WP_106773592.1">
    <property type="nucleotide sequence ID" value="NZ_PXYK01000017.1"/>
</dbReference>
<proteinExistence type="predicted"/>
<dbReference type="OrthoDB" id="9792392at2"/>
<protein>
    <submittedName>
        <fullName evidence="1">DUF1428 domain-containing protein</fullName>
    </submittedName>
</protein>
<dbReference type="InterPro" id="IPR009874">
    <property type="entry name" value="DUF1428"/>
</dbReference>
<reference evidence="1 2" key="1">
    <citation type="submission" date="2018-03" db="EMBL/GenBank/DDBJ databases">
        <title>The draft genome of Mesorhizobium sp. 6GN-30.</title>
        <authorList>
            <person name="Liu L."/>
            <person name="Li L."/>
            <person name="Wang T."/>
            <person name="Zhang X."/>
            <person name="Liang L."/>
        </authorList>
    </citation>
    <scope>NUCLEOTIDE SEQUENCE [LARGE SCALE GENOMIC DNA]</scope>
    <source>
        <strain evidence="1 2">6GN30</strain>
    </source>
</reference>
<dbReference type="Proteomes" id="UP000241229">
    <property type="component" value="Unassembled WGS sequence"/>
</dbReference>
<name>A0A2P7S541_9HYPH</name>
<comment type="caution">
    <text evidence="1">The sequence shown here is derived from an EMBL/GenBank/DDBJ whole genome shotgun (WGS) entry which is preliminary data.</text>
</comment>
<evidence type="ECO:0000313" key="2">
    <source>
        <dbReference type="Proteomes" id="UP000241229"/>
    </source>
</evidence>
<sequence>MSYIHGFVAAVPTANKEAYREHAGAAAAIAREFGATRVVEGWGDDVPDGEVTDFRRSVKAGPGEAVVFAWHEYPSKAVADAAMRKMRQDARMKQLGADMPFDGRRLIHGGFSRLIEETAGGATGYVDGSLIAVPAANKEAYRKLAAELTTVIMEHGATRIVDAWGEDVPDGKVTDCKSAVQAGGDEQVVYSWIEWPSKEARDAGWEKIIADPRMYAETEPYDNSRRVHGGFMPMLDV</sequence>
<dbReference type="InterPro" id="IPR011008">
    <property type="entry name" value="Dimeric_a/b-barrel"/>
</dbReference>
<gene>
    <name evidence="1" type="ORF">C7I84_17980</name>
</gene>
<dbReference type="Gene3D" id="3.30.70.100">
    <property type="match status" value="2"/>
</dbReference>
<evidence type="ECO:0000313" key="1">
    <source>
        <dbReference type="EMBL" id="PSJ57529.1"/>
    </source>
</evidence>
<dbReference type="SUPFAM" id="SSF54909">
    <property type="entry name" value="Dimeric alpha+beta barrel"/>
    <property type="match status" value="2"/>
</dbReference>
<dbReference type="AlphaFoldDB" id="A0A2P7S541"/>
<organism evidence="1 2">
    <name type="scientific">Kumtagia ephedrae</name>
    <dbReference type="NCBI Taxonomy" id="2116701"/>
    <lineage>
        <taxon>Bacteria</taxon>
        <taxon>Pseudomonadati</taxon>
        <taxon>Pseudomonadota</taxon>
        <taxon>Alphaproteobacteria</taxon>
        <taxon>Hyphomicrobiales</taxon>
        <taxon>Phyllobacteriaceae</taxon>
        <taxon>Kumtagia</taxon>
    </lineage>
</organism>
<dbReference type="Pfam" id="PF07237">
    <property type="entry name" value="DUF1428"/>
    <property type="match status" value="2"/>
</dbReference>
<keyword evidence="2" id="KW-1185">Reference proteome</keyword>
<dbReference type="EMBL" id="PXYK01000017">
    <property type="protein sequence ID" value="PSJ57529.1"/>
    <property type="molecule type" value="Genomic_DNA"/>
</dbReference>
<accession>A0A2P7S541</accession>